<feature type="transmembrane region" description="Helical" evidence="9">
    <location>
        <begin position="23"/>
        <end position="43"/>
    </location>
</feature>
<gene>
    <name evidence="11" type="ORF">GCM10009681_33950</name>
</gene>
<dbReference type="InterPro" id="IPR035906">
    <property type="entry name" value="MetI-like_sf"/>
</dbReference>
<dbReference type="Pfam" id="PF00528">
    <property type="entry name" value="BPD_transp_1"/>
    <property type="match status" value="1"/>
</dbReference>
<comment type="subcellular location">
    <subcellularLocation>
        <location evidence="1 9">Cell membrane</location>
        <topology evidence="1 9">Multi-pass membrane protein</topology>
    </subcellularLocation>
</comment>
<evidence type="ECO:0000256" key="7">
    <source>
        <dbReference type="ARBA" id="ARBA00022989"/>
    </source>
</evidence>
<dbReference type="NCBIfam" id="TIGR01726">
    <property type="entry name" value="HEQRo_perm_3TM"/>
    <property type="match status" value="1"/>
</dbReference>
<evidence type="ECO:0000259" key="10">
    <source>
        <dbReference type="PROSITE" id="PS50928"/>
    </source>
</evidence>
<evidence type="ECO:0000256" key="6">
    <source>
        <dbReference type="ARBA" id="ARBA00022970"/>
    </source>
</evidence>
<keyword evidence="6" id="KW-0029">Amino-acid transport</keyword>
<keyword evidence="8 9" id="KW-0472">Membrane</keyword>
<dbReference type="PROSITE" id="PS50928">
    <property type="entry name" value="ABC_TM1"/>
    <property type="match status" value="1"/>
</dbReference>
<feature type="domain" description="ABC transmembrane type-1" evidence="10">
    <location>
        <begin position="19"/>
        <end position="207"/>
    </location>
</feature>
<evidence type="ECO:0000256" key="8">
    <source>
        <dbReference type="ARBA" id="ARBA00023136"/>
    </source>
</evidence>
<proteinExistence type="inferred from homology"/>
<dbReference type="CDD" id="cd06261">
    <property type="entry name" value="TM_PBP2"/>
    <property type="match status" value="1"/>
</dbReference>
<dbReference type="PANTHER" id="PTHR30614">
    <property type="entry name" value="MEMBRANE COMPONENT OF AMINO ACID ABC TRANSPORTER"/>
    <property type="match status" value="1"/>
</dbReference>
<keyword evidence="3 9" id="KW-0813">Transport</keyword>
<feature type="transmembrane region" description="Helical" evidence="9">
    <location>
        <begin position="90"/>
        <end position="111"/>
    </location>
</feature>
<evidence type="ECO:0000256" key="2">
    <source>
        <dbReference type="ARBA" id="ARBA00010072"/>
    </source>
</evidence>
<evidence type="ECO:0000256" key="9">
    <source>
        <dbReference type="RuleBase" id="RU363032"/>
    </source>
</evidence>
<keyword evidence="4" id="KW-1003">Cell membrane</keyword>
<dbReference type="RefSeq" id="WP_344082650.1">
    <property type="nucleotide sequence ID" value="NZ_BAAALS010000015.1"/>
</dbReference>
<evidence type="ECO:0000256" key="5">
    <source>
        <dbReference type="ARBA" id="ARBA00022692"/>
    </source>
</evidence>
<feature type="transmembrane region" description="Helical" evidence="9">
    <location>
        <begin position="186"/>
        <end position="206"/>
    </location>
</feature>
<organism evidence="11 12">
    <name type="scientific">Luedemannella helvata</name>
    <dbReference type="NCBI Taxonomy" id="349315"/>
    <lineage>
        <taxon>Bacteria</taxon>
        <taxon>Bacillati</taxon>
        <taxon>Actinomycetota</taxon>
        <taxon>Actinomycetes</taxon>
        <taxon>Micromonosporales</taxon>
        <taxon>Micromonosporaceae</taxon>
        <taxon>Luedemannella</taxon>
    </lineage>
</organism>
<dbReference type="InterPro" id="IPR010065">
    <property type="entry name" value="AA_ABC_transptr_permease_3TM"/>
</dbReference>
<name>A0ABN2KMA6_9ACTN</name>
<evidence type="ECO:0000256" key="3">
    <source>
        <dbReference type="ARBA" id="ARBA00022448"/>
    </source>
</evidence>
<evidence type="ECO:0000313" key="12">
    <source>
        <dbReference type="Proteomes" id="UP001500655"/>
    </source>
</evidence>
<dbReference type="Gene3D" id="1.10.3720.10">
    <property type="entry name" value="MetI-like"/>
    <property type="match status" value="1"/>
</dbReference>
<dbReference type="EMBL" id="BAAALS010000015">
    <property type="protein sequence ID" value="GAA1759917.1"/>
    <property type="molecule type" value="Genomic_DNA"/>
</dbReference>
<evidence type="ECO:0000313" key="11">
    <source>
        <dbReference type="EMBL" id="GAA1759917.1"/>
    </source>
</evidence>
<dbReference type="Proteomes" id="UP001500655">
    <property type="component" value="Unassembled WGS sequence"/>
</dbReference>
<dbReference type="InterPro" id="IPR043429">
    <property type="entry name" value="ArtM/GltK/GlnP/TcyL/YhdX-like"/>
</dbReference>
<sequence>METFFAVLTDNWSDFVRGFGTTIRLFLIAAAASLVWGTVLGAMRVSPIPALRAFGATYVNLIRNTPLTLVFAFMVFAVPKLGVNIDFVPSALFALSVYTAAFVCEVVRSGVNTVPSGQAEAARALGMNFSQVLGHVVLPQALRAMVAPLVSVFIAMLKNTTIAAGFSVFEAGAIPAYLSERGQNQFAVLVWITIGFLILIVPLALLQRSMERRLRVVR</sequence>
<evidence type="ECO:0000256" key="1">
    <source>
        <dbReference type="ARBA" id="ARBA00004651"/>
    </source>
</evidence>
<feature type="transmembrane region" description="Helical" evidence="9">
    <location>
        <begin position="55"/>
        <end position="78"/>
    </location>
</feature>
<protein>
    <submittedName>
        <fullName evidence="11">Amino acid ABC transporter permease</fullName>
    </submittedName>
</protein>
<comment type="similarity">
    <text evidence="2">Belongs to the binding-protein-dependent transport system permease family. HisMQ subfamily.</text>
</comment>
<comment type="caution">
    <text evidence="11">The sequence shown here is derived from an EMBL/GenBank/DDBJ whole genome shotgun (WGS) entry which is preliminary data.</text>
</comment>
<dbReference type="InterPro" id="IPR000515">
    <property type="entry name" value="MetI-like"/>
</dbReference>
<reference evidence="11 12" key="1">
    <citation type="journal article" date="2019" name="Int. J. Syst. Evol. Microbiol.">
        <title>The Global Catalogue of Microorganisms (GCM) 10K type strain sequencing project: providing services to taxonomists for standard genome sequencing and annotation.</title>
        <authorList>
            <consortium name="The Broad Institute Genomics Platform"/>
            <consortium name="The Broad Institute Genome Sequencing Center for Infectious Disease"/>
            <person name="Wu L."/>
            <person name="Ma J."/>
        </authorList>
    </citation>
    <scope>NUCLEOTIDE SEQUENCE [LARGE SCALE GENOMIC DNA]</scope>
    <source>
        <strain evidence="11 12">JCM 13249</strain>
    </source>
</reference>
<keyword evidence="7 9" id="KW-1133">Transmembrane helix</keyword>
<dbReference type="SUPFAM" id="SSF161098">
    <property type="entry name" value="MetI-like"/>
    <property type="match status" value="1"/>
</dbReference>
<dbReference type="PANTHER" id="PTHR30614:SF37">
    <property type="entry name" value="AMINO-ACID ABC TRANSPORTER PERMEASE PROTEIN YHDX-RELATED"/>
    <property type="match status" value="1"/>
</dbReference>
<accession>A0ABN2KMA6</accession>
<keyword evidence="12" id="KW-1185">Reference proteome</keyword>
<evidence type="ECO:0000256" key="4">
    <source>
        <dbReference type="ARBA" id="ARBA00022475"/>
    </source>
</evidence>
<keyword evidence="5 9" id="KW-0812">Transmembrane</keyword>